<dbReference type="InterPro" id="IPR051054">
    <property type="entry name" value="SorC_transcr_regulators"/>
</dbReference>
<keyword evidence="3" id="KW-0238">DNA-binding</keyword>
<name>A0A917GZ66_9MICC</name>
<dbReference type="Proteomes" id="UP000638848">
    <property type="component" value="Unassembled WGS sequence"/>
</dbReference>
<gene>
    <name evidence="7" type="ORF">GCM10011374_26920</name>
</gene>
<organism evidence="7 8">
    <name type="scientific">Kocuria dechangensis</name>
    <dbReference type="NCBI Taxonomy" id="1176249"/>
    <lineage>
        <taxon>Bacteria</taxon>
        <taxon>Bacillati</taxon>
        <taxon>Actinomycetota</taxon>
        <taxon>Actinomycetes</taxon>
        <taxon>Micrococcales</taxon>
        <taxon>Micrococcaceae</taxon>
        <taxon>Kocuria</taxon>
    </lineage>
</organism>
<protein>
    <submittedName>
        <fullName evidence="7">Transcriptional regulator</fullName>
    </submittedName>
</protein>
<dbReference type="InterPro" id="IPR037171">
    <property type="entry name" value="NagB/RpiA_transferase-like"/>
</dbReference>
<dbReference type="SUPFAM" id="SSF100950">
    <property type="entry name" value="NagB/RpiA/CoA transferase-like"/>
    <property type="match status" value="1"/>
</dbReference>
<feature type="region of interest" description="Disordered" evidence="5">
    <location>
        <begin position="313"/>
        <end position="372"/>
    </location>
</feature>
<reference evidence="7" key="1">
    <citation type="journal article" date="2014" name="Int. J. Syst. Evol. Microbiol.">
        <title>Complete genome sequence of Corynebacterium casei LMG S-19264T (=DSM 44701T), isolated from a smear-ripened cheese.</title>
        <authorList>
            <consortium name="US DOE Joint Genome Institute (JGI-PGF)"/>
            <person name="Walter F."/>
            <person name="Albersmeier A."/>
            <person name="Kalinowski J."/>
            <person name="Ruckert C."/>
        </authorList>
    </citation>
    <scope>NUCLEOTIDE SEQUENCE</scope>
    <source>
        <strain evidence="7">CGMCC 1.12187</strain>
    </source>
</reference>
<feature type="domain" description="Sugar-binding" evidence="6">
    <location>
        <begin position="73"/>
        <end position="303"/>
    </location>
</feature>
<dbReference type="PANTHER" id="PTHR34294">
    <property type="entry name" value="TRANSCRIPTIONAL REGULATOR-RELATED"/>
    <property type="match status" value="1"/>
</dbReference>
<evidence type="ECO:0000313" key="8">
    <source>
        <dbReference type="Proteomes" id="UP000638848"/>
    </source>
</evidence>
<dbReference type="Gene3D" id="1.10.10.10">
    <property type="entry name" value="Winged helix-like DNA-binding domain superfamily/Winged helix DNA-binding domain"/>
    <property type="match status" value="1"/>
</dbReference>
<reference evidence="7" key="2">
    <citation type="submission" date="2020-09" db="EMBL/GenBank/DDBJ databases">
        <authorList>
            <person name="Sun Q."/>
            <person name="Zhou Y."/>
        </authorList>
    </citation>
    <scope>NUCLEOTIDE SEQUENCE</scope>
    <source>
        <strain evidence="7">CGMCC 1.12187</strain>
    </source>
</reference>
<evidence type="ECO:0000313" key="7">
    <source>
        <dbReference type="EMBL" id="GGG62367.1"/>
    </source>
</evidence>
<accession>A0A917GZ66</accession>
<comment type="caution">
    <text evidence="7">The sequence shown here is derived from an EMBL/GenBank/DDBJ whole genome shotgun (WGS) entry which is preliminary data.</text>
</comment>
<evidence type="ECO:0000256" key="4">
    <source>
        <dbReference type="ARBA" id="ARBA00023163"/>
    </source>
</evidence>
<evidence type="ECO:0000256" key="3">
    <source>
        <dbReference type="ARBA" id="ARBA00023125"/>
    </source>
</evidence>
<sequence>MVTMSKPKTSPRAADRARTQLLAAIGRDHFLKGRSKVQIAEDHGLSRFQVANLIQEALDRGIVRISIHVPDDEADATLARALGIERVVTVGAGGGTASRDDLARAVADVLGRTVVAGDTVGISWSRTLQLAVRHLPPMPTCAFVQLSGAIASDQDVEGPQLLAGVQARSVWPLWAPLVVNDAVGLRSSPEIRRTLDHAEDLDVAVVAVGRWKEGLSTVWDRVPPSVQRAAQRAGAVAEISGRLLDARGRAVDSPVENMVIAATLGQMSRARHGVAVAHGAERAVAVLAAVRGGLVDTLVCDLDLHEALVDLAEAEAPDPADRTRRSHPGPDHPGLEHPDHNHSDRNHSDRNHSDHNHSDHNHSDHNHQGEAS</sequence>
<dbReference type="InterPro" id="IPR007324">
    <property type="entry name" value="Sugar-bd_dom_put"/>
</dbReference>
<dbReference type="EMBL" id="BMEQ01000015">
    <property type="protein sequence ID" value="GGG62367.1"/>
    <property type="molecule type" value="Genomic_DNA"/>
</dbReference>
<dbReference type="InterPro" id="IPR036388">
    <property type="entry name" value="WH-like_DNA-bd_sf"/>
</dbReference>
<feature type="compositionally biased region" description="Basic and acidic residues" evidence="5">
    <location>
        <begin position="319"/>
        <end position="372"/>
    </location>
</feature>
<keyword evidence="4" id="KW-0804">Transcription</keyword>
<dbReference type="PANTHER" id="PTHR34294:SF1">
    <property type="entry name" value="TRANSCRIPTIONAL REGULATOR LSRR"/>
    <property type="match status" value="1"/>
</dbReference>
<keyword evidence="2" id="KW-0805">Transcription regulation</keyword>
<evidence type="ECO:0000256" key="2">
    <source>
        <dbReference type="ARBA" id="ARBA00023015"/>
    </source>
</evidence>
<evidence type="ECO:0000256" key="5">
    <source>
        <dbReference type="SAM" id="MobiDB-lite"/>
    </source>
</evidence>
<proteinExistence type="inferred from homology"/>
<dbReference type="Pfam" id="PF04198">
    <property type="entry name" value="Sugar-bind"/>
    <property type="match status" value="1"/>
</dbReference>
<dbReference type="AlphaFoldDB" id="A0A917GZ66"/>
<comment type="similarity">
    <text evidence="1">Belongs to the SorC transcriptional regulatory family.</text>
</comment>
<evidence type="ECO:0000259" key="6">
    <source>
        <dbReference type="Pfam" id="PF04198"/>
    </source>
</evidence>
<dbReference type="GO" id="GO:0003677">
    <property type="term" value="F:DNA binding"/>
    <property type="evidence" value="ECO:0007669"/>
    <property type="project" value="UniProtKB-KW"/>
</dbReference>
<evidence type="ECO:0000256" key="1">
    <source>
        <dbReference type="ARBA" id="ARBA00010466"/>
    </source>
</evidence>
<keyword evidence="8" id="KW-1185">Reference proteome</keyword>
<dbReference type="GO" id="GO:0030246">
    <property type="term" value="F:carbohydrate binding"/>
    <property type="evidence" value="ECO:0007669"/>
    <property type="project" value="InterPro"/>
</dbReference>
<dbReference type="Gene3D" id="3.40.50.1360">
    <property type="match status" value="1"/>
</dbReference>